<feature type="compositionally biased region" description="Pro residues" evidence="5">
    <location>
        <begin position="335"/>
        <end position="356"/>
    </location>
</feature>
<keyword evidence="3" id="KW-0067">ATP-binding</keyword>
<evidence type="ECO:0000256" key="1">
    <source>
        <dbReference type="ARBA" id="ARBA00004479"/>
    </source>
</evidence>
<dbReference type="AlphaFoldDB" id="A0A918W7P0"/>
<comment type="caution">
    <text evidence="8">The sequence shown here is derived from an EMBL/GenBank/DDBJ whole genome shotgun (WGS) entry which is preliminary data.</text>
</comment>
<proteinExistence type="predicted"/>
<dbReference type="InterPro" id="IPR038637">
    <property type="entry name" value="NPCBM_sf"/>
</dbReference>
<dbReference type="GO" id="GO:0016020">
    <property type="term" value="C:membrane"/>
    <property type="evidence" value="ECO:0007669"/>
    <property type="project" value="UniProtKB-SubCell"/>
</dbReference>
<accession>A0A918W7P0</accession>
<organism evidence="8 9">
    <name type="scientific">Streptomyces termitum</name>
    <dbReference type="NCBI Taxonomy" id="67368"/>
    <lineage>
        <taxon>Bacteria</taxon>
        <taxon>Bacillati</taxon>
        <taxon>Actinomycetota</taxon>
        <taxon>Actinomycetes</taxon>
        <taxon>Kitasatosporales</taxon>
        <taxon>Streptomycetaceae</taxon>
        <taxon>Streptomyces</taxon>
    </lineage>
</organism>
<dbReference type="EMBL" id="BMUL01000003">
    <property type="protein sequence ID" value="GHA74630.1"/>
    <property type="molecule type" value="Genomic_DNA"/>
</dbReference>
<reference evidence="8" key="1">
    <citation type="journal article" date="2014" name="Int. J. Syst. Evol. Microbiol.">
        <title>Complete genome sequence of Corynebacterium casei LMG S-19264T (=DSM 44701T), isolated from a smear-ripened cheese.</title>
        <authorList>
            <consortium name="US DOE Joint Genome Institute (JGI-PGF)"/>
            <person name="Walter F."/>
            <person name="Albersmeier A."/>
            <person name="Kalinowski J."/>
            <person name="Ruckert C."/>
        </authorList>
    </citation>
    <scope>NUCLEOTIDE SEQUENCE</scope>
    <source>
        <strain evidence="8">JCM 4518</strain>
    </source>
</reference>
<dbReference type="InterPro" id="IPR008979">
    <property type="entry name" value="Galactose-bd-like_sf"/>
</dbReference>
<protein>
    <recommendedName>
        <fullName evidence="7">Protein kinase domain-containing protein</fullName>
    </recommendedName>
</protein>
<feature type="region of interest" description="Disordered" evidence="5">
    <location>
        <begin position="514"/>
        <end position="575"/>
    </location>
</feature>
<dbReference type="InterPro" id="IPR000719">
    <property type="entry name" value="Prot_kinase_dom"/>
</dbReference>
<evidence type="ECO:0000313" key="8">
    <source>
        <dbReference type="EMBL" id="GHA74630.1"/>
    </source>
</evidence>
<dbReference type="SUPFAM" id="SSF56112">
    <property type="entry name" value="Protein kinase-like (PK-like)"/>
    <property type="match status" value="1"/>
</dbReference>
<dbReference type="GO" id="GO:0005524">
    <property type="term" value="F:ATP binding"/>
    <property type="evidence" value="ECO:0007669"/>
    <property type="project" value="UniProtKB-KW"/>
</dbReference>
<evidence type="ECO:0000256" key="3">
    <source>
        <dbReference type="ARBA" id="ARBA00022840"/>
    </source>
</evidence>
<dbReference type="SUPFAM" id="SSF49785">
    <property type="entry name" value="Galactose-binding domain-like"/>
    <property type="match status" value="1"/>
</dbReference>
<feature type="transmembrane region" description="Helical" evidence="6">
    <location>
        <begin position="487"/>
        <end position="510"/>
    </location>
</feature>
<dbReference type="CDD" id="cd14014">
    <property type="entry name" value="STKc_PknB_like"/>
    <property type="match status" value="1"/>
</dbReference>
<name>A0A918W7P0_9ACTN</name>
<dbReference type="InterPro" id="IPR008266">
    <property type="entry name" value="Tyr_kinase_AS"/>
</dbReference>
<keyword evidence="6" id="KW-1133">Transmembrane helix</keyword>
<dbReference type="Pfam" id="PF08305">
    <property type="entry name" value="NPCBM"/>
    <property type="match status" value="1"/>
</dbReference>
<dbReference type="Gene3D" id="2.60.120.1060">
    <property type="entry name" value="NPCBM/NEW2 domain"/>
    <property type="match status" value="1"/>
</dbReference>
<feature type="compositionally biased region" description="Acidic residues" evidence="5">
    <location>
        <begin position="545"/>
        <end position="559"/>
    </location>
</feature>
<dbReference type="InterPro" id="IPR011009">
    <property type="entry name" value="Kinase-like_dom_sf"/>
</dbReference>
<dbReference type="InterPro" id="IPR013222">
    <property type="entry name" value="Glyco_hyd_98_carb-bd"/>
</dbReference>
<feature type="domain" description="Protein kinase" evidence="7">
    <location>
        <begin position="17"/>
        <end position="295"/>
    </location>
</feature>
<sequence length="704" mass="72473">MSRTAHHIGPDSAPDRYRLLRSIGRGGEAVLYLAEIELAGGTEPVVVKVLDSKTTITPEIFERVSRKWNEQAELLRFVSRPGVVGVREHFQGSPIHRPGESDTLTGRALVLVMNHVDGLDLRDWRAERTLTTPAERREVMRTLEQLADVLDWLHSGKATPSGRIVVHGDLSPGNVMVDEHGQATLVDFGLSKLTADHQTAEVWFTPGYAAPEIFEGKRTPATDRYAFGAIAYFLLSGQSPPTAPEQLAAALGAVPQIAGLPEEQRRRVLAITAADADRRPLSLSAWVKEVRHGVVSTTTTSRPAGPRDAVPPLPSDAPAAVPPLPADAPAGPQDAVPPPPAGAPAVPPPPVAPPDTAPQDAPPQDAVPAPPAQPPTATAAPTPPPAPAPEPVAASAPEPAAPAPAGFGAPVTPAGGYDAGQGPYGPPTAGVPAYGTPGHGTPAYGNPPYGDQAYGAPGHGHPTAGTAAVGAPTGPQPSAPRKGRKGLVTGSVAGVLLIAVLAVVGVQLLAKKDAGEAGAKGAGSGTPTAPTTTEQPSADPSTEQPTEEPGTEPASEEPTDPATSGSPSVAPGAVPDATEADLTTLASVSDPDDFEIGSSKINTKEYGSALIGDCYGGAYVEYDLNREWKTFRFTAGVDDGSRIETARIVVSIDDKPALFNETVHLGKPIAASLKVEGALRLRLKVEATCTDSGNGVIAAPMLLR</sequence>
<reference evidence="8" key="2">
    <citation type="submission" date="2020-09" db="EMBL/GenBank/DDBJ databases">
        <authorList>
            <person name="Sun Q."/>
            <person name="Ohkuma M."/>
        </authorList>
    </citation>
    <scope>NUCLEOTIDE SEQUENCE</scope>
    <source>
        <strain evidence="8">JCM 4518</strain>
    </source>
</reference>
<feature type="compositionally biased region" description="Low complexity" evidence="5">
    <location>
        <begin position="391"/>
        <end position="414"/>
    </location>
</feature>
<evidence type="ECO:0000259" key="7">
    <source>
        <dbReference type="PROSITE" id="PS50011"/>
    </source>
</evidence>
<keyword evidence="4" id="KW-0675">Receptor</keyword>
<dbReference type="PROSITE" id="PS50011">
    <property type="entry name" value="PROTEIN_KINASE_DOM"/>
    <property type="match status" value="1"/>
</dbReference>
<keyword evidence="6" id="KW-0472">Membrane</keyword>
<evidence type="ECO:0000256" key="4">
    <source>
        <dbReference type="ARBA" id="ARBA00023170"/>
    </source>
</evidence>
<dbReference type="PANTHER" id="PTHR24346:SF30">
    <property type="entry name" value="MATERNAL EMBRYONIC LEUCINE ZIPPER KINASE"/>
    <property type="match status" value="1"/>
</dbReference>
<dbReference type="GO" id="GO:0035556">
    <property type="term" value="P:intracellular signal transduction"/>
    <property type="evidence" value="ECO:0007669"/>
    <property type="project" value="TreeGrafter"/>
</dbReference>
<dbReference type="RefSeq" id="WP_189975922.1">
    <property type="nucleotide sequence ID" value="NZ_BMUL01000003.1"/>
</dbReference>
<dbReference type="Gene3D" id="3.30.200.20">
    <property type="entry name" value="Phosphorylase Kinase, domain 1"/>
    <property type="match status" value="1"/>
</dbReference>
<comment type="subcellular location">
    <subcellularLocation>
        <location evidence="1">Membrane</location>
        <topology evidence="1">Single-pass type I membrane protein</topology>
    </subcellularLocation>
</comment>
<evidence type="ECO:0000256" key="2">
    <source>
        <dbReference type="ARBA" id="ARBA00022741"/>
    </source>
</evidence>
<keyword evidence="6" id="KW-0812">Transmembrane</keyword>
<feature type="compositionally biased region" description="Pro residues" evidence="5">
    <location>
        <begin position="309"/>
        <end position="326"/>
    </location>
</feature>
<feature type="compositionally biased region" description="Pro residues" evidence="5">
    <location>
        <begin position="381"/>
        <end position="390"/>
    </location>
</feature>
<evidence type="ECO:0000256" key="6">
    <source>
        <dbReference type="SAM" id="Phobius"/>
    </source>
</evidence>
<evidence type="ECO:0000256" key="5">
    <source>
        <dbReference type="SAM" id="MobiDB-lite"/>
    </source>
</evidence>
<feature type="compositionally biased region" description="Low complexity" evidence="5">
    <location>
        <begin position="453"/>
        <end position="473"/>
    </location>
</feature>
<gene>
    <name evidence="8" type="ORF">GCM10010305_16820</name>
</gene>
<dbReference type="GO" id="GO:0005737">
    <property type="term" value="C:cytoplasm"/>
    <property type="evidence" value="ECO:0007669"/>
    <property type="project" value="TreeGrafter"/>
</dbReference>
<evidence type="ECO:0000313" key="9">
    <source>
        <dbReference type="Proteomes" id="UP000644020"/>
    </source>
</evidence>
<dbReference type="Proteomes" id="UP000644020">
    <property type="component" value="Unassembled WGS sequence"/>
</dbReference>
<dbReference type="PROSITE" id="PS00109">
    <property type="entry name" value="PROTEIN_KINASE_TYR"/>
    <property type="match status" value="1"/>
</dbReference>
<dbReference type="Pfam" id="PF00069">
    <property type="entry name" value="Pkinase"/>
    <property type="match status" value="1"/>
</dbReference>
<feature type="region of interest" description="Disordered" evidence="5">
    <location>
        <begin position="293"/>
        <end position="485"/>
    </location>
</feature>
<keyword evidence="2" id="KW-0547">Nucleotide-binding</keyword>
<feature type="compositionally biased region" description="Low complexity" evidence="5">
    <location>
        <begin position="357"/>
        <end position="367"/>
    </location>
</feature>
<dbReference type="GO" id="GO:0004674">
    <property type="term" value="F:protein serine/threonine kinase activity"/>
    <property type="evidence" value="ECO:0007669"/>
    <property type="project" value="TreeGrafter"/>
</dbReference>
<dbReference type="PANTHER" id="PTHR24346">
    <property type="entry name" value="MAP/MICROTUBULE AFFINITY-REGULATING KINASE"/>
    <property type="match status" value="1"/>
</dbReference>
<dbReference type="Gene3D" id="1.10.510.10">
    <property type="entry name" value="Transferase(Phosphotransferase) domain 1"/>
    <property type="match status" value="1"/>
</dbReference>
<keyword evidence="9" id="KW-1185">Reference proteome</keyword>